<organism evidence="1 2">
    <name type="scientific">Dermacentor silvarum</name>
    <name type="common">Tick</name>
    <dbReference type="NCBI Taxonomy" id="543639"/>
    <lineage>
        <taxon>Eukaryota</taxon>
        <taxon>Metazoa</taxon>
        <taxon>Ecdysozoa</taxon>
        <taxon>Arthropoda</taxon>
        <taxon>Chelicerata</taxon>
        <taxon>Arachnida</taxon>
        <taxon>Acari</taxon>
        <taxon>Parasitiformes</taxon>
        <taxon>Ixodida</taxon>
        <taxon>Ixodoidea</taxon>
        <taxon>Ixodidae</taxon>
        <taxon>Rhipicephalinae</taxon>
        <taxon>Dermacentor</taxon>
    </lineage>
</organism>
<evidence type="ECO:0000313" key="2">
    <source>
        <dbReference type="Proteomes" id="UP000821865"/>
    </source>
</evidence>
<reference evidence="1" key="1">
    <citation type="submission" date="2020-05" db="EMBL/GenBank/DDBJ databases">
        <title>Large-scale comparative analyses of tick genomes elucidate their genetic diversity and vector capacities.</title>
        <authorList>
            <person name="Jia N."/>
            <person name="Wang J."/>
            <person name="Shi W."/>
            <person name="Du L."/>
            <person name="Sun Y."/>
            <person name="Zhan W."/>
            <person name="Jiang J."/>
            <person name="Wang Q."/>
            <person name="Zhang B."/>
            <person name="Ji P."/>
            <person name="Sakyi L.B."/>
            <person name="Cui X."/>
            <person name="Yuan T."/>
            <person name="Jiang B."/>
            <person name="Yang W."/>
            <person name="Lam T.T.-Y."/>
            <person name="Chang Q."/>
            <person name="Ding S."/>
            <person name="Wang X."/>
            <person name="Zhu J."/>
            <person name="Ruan X."/>
            <person name="Zhao L."/>
            <person name="Wei J."/>
            <person name="Que T."/>
            <person name="Du C."/>
            <person name="Cheng J."/>
            <person name="Dai P."/>
            <person name="Han X."/>
            <person name="Huang E."/>
            <person name="Gao Y."/>
            <person name="Liu J."/>
            <person name="Shao H."/>
            <person name="Ye R."/>
            <person name="Li L."/>
            <person name="Wei W."/>
            <person name="Wang X."/>
            <person name="Wang C."/>
            <person name="Yang T."/>
            <person name="Huo Q."/>
            <person name="Li W."/>
            <person name="Guo W."/>
            <person name="Chen H."/>
            <person name="Zhou L."/>
            <person name="Ni X."/>
            <person name="Tian J."/>
            <person name="Zhou Y."/>
            <person name="Sheng Y."/>
            <person name="Liu T."/>
            <person name="Pan Y."/>
            <person name="Xia L."/>
            <person name="Li J."/>
            <person name="Zhao F."/>
            <person name="Cao W."/>
        </authorList>
    </citation>
    <scope>NUCLEOTIDE SEQUENCE</scope>
    <source>
        <strain evidence="1">Dsil-2018</strain>
    </source>
</reference>
<protein>
    <submittedName>
        <fullName evidence="1">Uncharacterized protein</fullName>
    </submittedName>
</protein>
<dbReference type="Proteomes" id="UP000821865">
    <property type="component" value="Chromosome 11"/>
</dbReference>
<gene>
    <name evidence="1" type="ORF">HPB49_025314</name>
</gene>
<dbReference type="EMBL" id="CM023480">
    <property type="protein sequence ID" value="KAH7971513.1"/>
    <property type="molecule type" value="Genomic_DNA"/>
</dbReference>
<keyword evidence="2" id="KW-1185">Reference proteome</keyword>
<evidence type="ECO:0000313" key="1">
    <source>
        <dbReference type="EMBL" id="KAH7971513.1"/>
    </source>
</evidence>
<sequence length="937" mass="104699">MGTSHLSKVTRKKQPQAARTGEPMTSNKKRDTPCATSIPPVIEGRIGSRLFIPSSTAKHERIEIPQKKQASDDYVRVAASPGHAAVTTTMRASRPNVAKDPTDILDDVERKETPHSKKSMRSSKDESEAHSQDPQDNSEEVVRACTEPFVTKALTNTPPSTTAPRKELSGPEALGQSSTIDHAPHSALQARDGPAVLRTARSMATRGKARSGSIGGISDYLAGQFARREHYGYGPTEPYKPRGFDAQTQRVNDSGNRKKSKRQRTVFPYLYPGSRNSSGSALTSSTSTRDSPLRVGRNVAFAPRFLNNSRFKVLFRACPAVVILSAIVLSAALIASLLFAGWRLEAVAVCRSKPCREYARLLADSVNTSLNPCADFTGFVCSGWRRRKQVSVQEEWMLLELNRVSQLLRSVHVPLEHQNALQKSAAFLRSCEAVRNGDLDEMPKWSTVLHVSIERYPNITVIFLEPVREFHRIAEKHEQWASDVEQAERYFETLRREFHNVTESSTNETEGTVSFDTTHKMDIMYLPPLQHNTGFLSNYTVLNPAWIFGTVPALTHERWLAELDRNGAGISGDVDFVSTKPGFVRVFLELWKYRGDHEMHLFLSWCTVQTVALYTNRRLLVNFYGRESSANKYHAALCLSKAHLLCGGDLFDKYFQDVISEQVMRVAQRVVADTRQAFASRLERWPYKDDNISVVEDWQSTDLSLGYFHPSTQEEQHQQVPGATCTRDLGHSFVVNMLLASLGHVNERHRWASEQIEFAGWFVLKPGNDLALLPYAITFPWISEGGTRFMNHGGLGNHVAWALSLLFFNGYVRSRDAVDAFNRAIESANKASRPRDVGDRDRVLQVFRMLALDVSYDAYRAAGAVEGDEHLEGFEGYGGAAMFFIASCYALCRGSDTPLPFAGAECDELFRNIEDFGIAFGCELGSAMNPFNKTALM</sequence>
<name>A0ACB8DLT1_DERSI</name>
<comment type="caution">
    <text evidence="1">The sequence shown here is derived from an EMBL/GenBank/DDBJ whole genome shotgun (WGS) entry which is preliminary data.</text>
</comment>
<proteinExistence type="predicted"/>
<accession>A0ACB8DLT1</accession>